<evidence type="ECO:0000256" key="1">
    <source>
        <dbReference type="ARBA" id="ARBA00004651"/>
    </source>
</evidence>
<dbReference type="OMA" id="FWFTIVL"/>
<feature type="transmembrane region" description="Helical" evidence="12">
    <location>
        <begin position="16"/>
        <end position="36"/>
    </location>
</feature>
<dbReference type="STRING" id="7868.ENSCMIP00000009583"/>
<keyword evidence="3" id="KW-0813">Transport</keyword>
<dbReference type="InterPro" id="IPR038377">
    <property type="entry name" value="Na/Glc_symporter_sf"/>
</dbReference>
<dbReference type="PANTHER" id="PTHR42985:SF11">
    <property type="entry name" value="SODIUM_IODIDE COTRANSPORTER"/>
    <property type="match status" value="1"/>
</dbReference>
<dbReference type="AlphaFoldDB" id="A0A4W3GYU6"/>
<dbReference type="Proteomes" id="UP000314986">
    <property type="component" value="Unassembled WGS sequence"/>
</dbReference>
<evidence type="ECO:0000313" key="13">
    <source>
        <dbReference type="Ensembl" id="ENSCMIP00000009583.1"/>
    </source>
</evidence>
<dbReference type="InParanoid" id="A0A4W3GYU6"/>
<evidence type="ECO:0000256" key="2">
    <source>
        <dbReference type="ARBA" id="ARBA00006434"/>
    </source>
</evidence>
<evidence type="ECO:0000256" key="6">
    <source>
        <dbReference type="ARBA" id="ARBA00022989"/>
    </source>
</evidence>
<reference evidence="13" key="5">
    <citation type="submission" date="2025-09" db="UniProtKB">
        <authorList>
            <consortium name="Ensembl"/>
        </authorList>
    </citation>
    <scope>IDENTIFICATION</scope>
</reference>
<evidence type="ECO:0000256" key="4">
    <source>
        <dbReference type="ARBA" id="ARBA00022475"/>
    </source>
</evidence>
<dbReference type="PANTHER" id="PTHR42985">
    <property type="entry name" value="SODIUM-COUPLED MONOCARBOXYLATE TRANSPORTER"/>
    <property type="match status" value="1"/>
</dbReference>
<comment type="similarity">
    <text evidence="2 11">Belongs to the sodium:solute symporter (SSF) (TC 2.A.21) family.</text>
</comment>
<evidence type="ECO:0000256" key="11">
    <source>
        <dbReference type="RuleBase" id="RU362091"/>
    </source>
</evidence>
<reference evidence="14" key="1">
    <citation type="journal article" date="2006" name="Science">
        <title>Ancient noncoding elements conserved in the human genome.</title>
        <authorList>
            <person name="Venkatesh B."/>
            <person name="Kirkness E.F."/>
            <person name="Loh Y.H."/>
            <person name="Halpern A.L."/>
            <person name="Lee A.P."/>
            <person name="Johnson J."/>
            <person name="Dandona N."/>
            <person name="Viswanathan L.D."/>
            <person name="Tay A."/>
            <person name="Venter J.C."/>
            <person name="Strausberg R.L."/>
            <person name="Brenner S."/>
        </authorList>
    </citation>
    <scope>NUCLEOTIDE SEQUENCE [LARGE SCALE GENOMIC DNA]</scope>
</reference>
<feature type="transmembrane region" description="Helical" evidence="12">
    <location>
        <begin position="56"/>
        <end position="75"/>
    </location>
</feature>
<dbReference type="GeneTree" id="ENSGT00940000159489"/>
<gene>
    <name evidence="13" type="primary">slc5a5</name>
</gene>
<feature type="transmembrane region" description="Helical" evidence="12">
    <location>
        <begin position="331"/>
        <end position="352"/>
    </location>
</feature>
<comment type="subcellular location">
    <subcellularLocation>
        <location evidence="1">Cell membrane</location>
        <topology evidence="1">Multi-pass membrane protein</topology>
    </subcellularLocation>
</comment>
<keyword evidence="7" id="KW-0915">Sodium</keyword>
<evidence type="ECO:0000256" key="5">
    <source>
        <dbReference type="ARBA" id="ARBA00022692"/>
    </source>
</evidence>
<dbReference type="GO" id="GO:0015293">
    <property type="term" value="F:symporter activity"/>
    <property type="evidence" value="ECO:0007669"/>
    <property type="project" value="TreeGrafter"/>
</dbReference>
<protein>
    <submittedName>
        <fullName evidence="13">Solute carrier family 5 member 5</fullName>
    </submittedName>
</protein>
<feature type="transmembrane region" description="Helical" evidence="12">
    <location>
        <begin position="286"/>
        <end position="311"/>
    </location>
</feature>
<dbReference type="GO" id="GO:0070062">
    <property type="term" value="C:extracellular exosome"/>
    <property type="evidence" value="ECO:0007669"/>
    <property type="project" value="TreeGrafter"/>
</dbReference>
<dbReference type="Ensembl" id="ENSCMIT00000009844.1">
    <property type="protein sequence ID" value="ENSCMIP00000009583.1"/>
    <property type="gene ID" value="ENSCMIG00000005080.1"/>
</dbReference>
<dbReference type="NCBIfam" id="TIGR00813">
    <property type="entry name" value="sss"/>
    <property type="match status" value="1"/>
</dbReference>
<dbReference type="GO" id="GO:0006814">
    <property type="term" value="P:sodium ion transport"/>
    <property type="evidence" value="ECO:0007669"/>
    <property type="project" value="UniProtKB-KW"/>
</dbReference>
<keyword evidence="14" id="KW-1185">Reference proteome</keyword>
<dbReference type="InterPro" id="IPR051163">
    <property type="entry name" value="Sodium:Solute_Symporter_SSF"/>
</dbReference>
<evidence type="ECO:0000256" key="8">
    <source>
        <dbReference type="ARBA" id="ARBA00023065"/>
    </source>
</evidence>
<evidence type="ECO:0000256" key="10">
    <source>
        <dbReference type="ARBA" id="ARBA00023201"/>
    </source>
</evidence>
<dbReference type="Pfam" id="PF00474">
    <property type="entry name" value="SSF"/>
    <property type="match status" value="1"/>
</dbReference>
<dbReference type="InterPro" id="IPR001734">
    <property type="entry name" value="Na/solute_symporter"/>
</dbReference>
<evidence type="ECO:0000256" key="3">
    <source>
        <dbReference type="ARBA" id="ARBA00022448"/>
    </source>
</evidence>
<evidence type="ECO:0000313" key="14">
    <source>
        <dbReference type="Proteomes" id="UP000314986"/>
    </source>
</evidence>
<feature type="transmembrane region" description="Helical" evidence="12">
    <location>
        <begin position="199"/>
        <end position="218"/>
    </location>
</feature>
<evidence type="ECO:0000256" key="9">
    <source>
        <dbReference type="ARBA" id="ARBA00023136"/>
    </source>
</evidence>
<name>A0A4W3GYU6_CALMI</name>
<accession>A0A4W3GYU6</accession>
<dbReference type="PROSITE" id="PS50283">
    <property type="entry name" value="NA_SOLUT_SYMP_3"/>
    <property type="match status" value="1"/>
</dbReference>
<evidence type="ECO:0000256" key="7">
    <source>
        <dbReference type="ARBA" id="ARBA00023053"/>
    </source>
</evidence>
<feature type="transmembrane region" description="Helical" evidence="12">
    <location>
        <begin position="146"/>
        <end position="163"/>
    </location>
</feature>
<keyword evidence="5 12" id="KW-0812">Transmembrane</keyword>
<reference evidence="14" key="2">
    <citation type="journal article" date="2007" name="PLoS Biol.">
        <title>Survey sequencing and comparative analysis of the elephant shark (Callorhinchus milii) genome.</title>
        <authorList>
            <person name="Venkatesh B."/>
            <person name="Kirkness E.F."/>
            <person name="Loh Y.H."/>
            <person name="Halpern A.L."/>
            <person name="Lee A.P."/>
            <person name="Johnson J."/>
            <person name="Dandona N."/>
            <person name="Viswanathan L.D."/>
            <person name="Tay A."/>
            <person name="Venter J.C."/>
            <person name="Strausberg R.L."/>
            <person name="Brenner S."/>
        </authorList>
    </citation>
    <scope>NUCLEOTIDE SEQUENCE [LARGE SCALE GENOMIC DNA]</scope>
</reference>
<feature type="transmembrane region" description="Helical" evidence="12">
    <location>
        <begin position="246"/>
        <end position="265"/>
    </location>
</feature>
<keyword evidence="6 12" id="KW-1133">Transmembrane helix</keyword>
<dbReference type="GO" id="GO:0005886">
    <property type="term" value="C:plasma membrane"/>
    <property type="evidence" value="ECO:0007669"/>
    <property type="project" value="UniProtKB-SubCell"/>
</dbReference>
<proteinExistence type="inferred from homology"/>
<feature type="transmembrane region" description="Helical" evidence="12">
    <location>
        <begin position="447"/>
        <end position="470"/>
    </location>
</feature>
<feature type="transmembrane region" description="Helical" evidence="12">
    <location>
        <begin position="387"/>
        <end position="408"/>
    </location>
</feature>
<dbReference type="Gene3D" id="1.20.1730.10">
    <property type="entry name" value="Sodium/glucose cotransporter"/>
    <property type="match status" value="1"/>
</dbReference>
<sequence>MLAMDARSQSFSFFDYVVFSVMLLISTGIGIFHAFLNRNKKKDTEEFFTGGRRMSALPVGMSLCASFMSAVQVLGVPVEAFRYGAKFMQMCIGQTLNAVLTAYFFLPIFYRLGLTSTYQVRWLMALQTRSPFDSMPKSLEQEGSRMLFTGIVIYAPALILNQVTDLNIWVSLVSTGLICTFYTTVGGMVAVVWTDVFQVIVMLGGFFAIIIRGTYLVGGVDKILEAAYNGSRINFGDFDPDPRRRYTFWTFVVGGTMLWLSMYGVNQAQVQRYVACRTEQQARVAIFVNQLGLWMIVTSAVICGIIMFALYEDCDPVIAGYVSASDQMIPYMVLDIFATFPGAPGLFLAAAYSGTLSTASTSINAMAVVTLEDAIKPRMRQLSQKKLIMISKGLSLLYGVACVMFAALSSLLGGGVLQGSFTVMGVISNPLLGAFILGIFIPPSNAVGVLAGLAAGFAISLWLSIGGAMYPPTPELMGVLPSSAMSCPILDTNSTINGTVLFAGRIPMFYALSYLYYGIVGSLTTIIVGVVVSYLTGELIKISGCVLRTKEKGFFLKKVSNLPHNFKILIIPSLQNGGSSF</sequence>
<feature type="transmembrane region" description="Helical" evidence="12">
    <location>
        <begin position="514"/>
        <end position="535"/>
    </location>
</feature>
<feature type="transmembrane region" description="Helical" evidence="12">
    <location>
        <begin position="169"/>
        <end position="192"/>
    </location>
</feature>
<keyword evidence="9 12" id="KW-0472">Membrane</keyword>
<keyword evidence="10" id="KW-0739">Sodium transport</keyword>
<evidence type="ECO:0000256" key="12">
    <source>
        <dbReference type="SAM" id="Phobius"/>
    </source>
</evidence>
<organism evidence="13 14">
    <name type="scientific">Callorhinchus milii</name>
    <name type="common">Ghost shark</name>
    <dbReference type="NCBI Taxonomy" id="7868"/>
    <lineage>
        <taxon>Eukaryota</taxon>
        <taxon>Metazoa</taxon>
        <taxon>Chordata</taxon>
        <taxon>Craniata</taxon>
        <taxon>Vertebrata</taxon>
        <taxon>Chondrichthyes</taxon>
        <taxon>Holocephali</taxon>
        <taxon>Chimaeriformes</taxon>
        <taxon>Callorhinchidae</taxon>
        <taxon>Callorhinchus</taxon>
    </lineage>
</organism>
<keyword evidence="4" id="KW-1003">Cell membrane</keyword>
<dbReference type="GO" id="GO:1904200">
    <property type="term" value="P:iodide transmembrane transport"/>
    <property type="evidence" value="ECO:0007669"/>
    <property type="project" value="TreeGrafter"/>
</dbReference>
<keyword evidence="8" id="KW-0406">Ion transport</keyword>
<reference evidence="14" key="3">
    <citation type="journal article" date="2014" name="Nature">
        <title>Elephant shark genome provides unique insights into gnathostome evolution.</title>
        <authorList>
            <consortium name="International Elephant Shark Genome Sequencing Consortium"/>
            <person name="Venkatesh B."/>
            <person name="Lee A.P."/>
            <person name="Ravi V."/>
            <person name="Maurya A.K."/>
            <person name="Lian M.M."/>
            <person name="Swann J.B."/>
            <person name="Ohta Y."/>
            <person name="Flajnik M.F."/>
            <person name="Sutoh Y."/>
            <person name="Kasahara M."/>
            <person name="Hoon S."/>
            <person name="Gangu V."/>
            <person name="Roy S.W."/>
            <person name="Irimia M."/>
            <person name="Korzh V."/>
            <person name="Kondrychyn I."/>
            <person name="Lim Z.W."/>
            <person name="Tay B.H."/>
            <person name="Tohari S."/>
            <person name="Kong K.W."/>
            <person name="Ho S."/>
            <person name="Lorente-Galdos B."/>
            <person name="Quilez J."/>
            <person name="Marques-Bonet T."/>
            <person name="Raney B.J."/>
            <person name="Ingham P.W."/>
            <person name="Tay A."/>
            <person name="Hillier L.W."/>
            <person name="Minx P."/>
            <person name="Boehm T."/>
            <person name="Wilson R.K."/>
            <person name="Brenner S."/>
            <person name="Warren W.C."/>
        </authorList>
    </citation>
    <scope>NUCLEOTIDE SEQUENCE [LARGE SCALE GENOMIC DNA]</scope>
</reference>
<feature type="transmembrane region" description="Helical" evidence="12">
    <location>
        <begin position="420"/>
        <end position="440"/>
    </location>
</feature>
<feature type="transmembrane region" description="Helical" evidence="12">
    <location>
        <begin position="87"/>
        <end position="106"/>
    </location>
</feature>
<reference evidence="13" key="4">
    <citation type="submission" date="2025-08" db="UniProtKB">
        <authorList>
            <consortium name="Ensembl"/>
        </authorList>
    </citation>
    <scope>IDENTIFICATION</scope>
</reference>